<comment type="cofactor">
    <cofactor evidence="1">
        <name>Mg(2+)</name>
        <dbReference type="ChEBI" id="CHEBI:18420"/>
    </cofactor>
</comment>
<proteinExistence type="predicted"/>
<feature type="region of interest" description="Disordered" evidence="4">
    <location>
        <begin position="284"/>
        <end position="320"/>
    </location>
</feature>
<keyword evidence="2" id="KW-0479">Metal-binding</keyword>
<dbReference type="PANTHER" id="PTHR32308:SF10">
    <property type="entry name" value="CITRATE LYASE SUBUNIT BETA"/>
    <property type="match status" value="1"/>
</dbReference>
<evidence type="ECO:0000259" key="5">
    <source>
        <dbReference type="Pfam" id="PF03328"/>
    </source>
</evidence>
<accession>A0ABT0IZV4</accession>
<dbReference type="Pfam" id="PF03328">
    <property type="entry name" value="HpcH_HpaI"/>
    <property type="match status" value="2"/>
</dbReference>
<evidence type="ECO:0000256" key="1">
    <source>
        <dbReference type="ARBA" id="ARBA00001946"/>
    </source>
</evidence>
<gene>
    <name evidence="6" type="ORF">M1843_03320</name>
</gene>
<protein>
    <submittedName>
        <fullName evidence="6">CoA ester lyase</fullName>
    </submittedName>
</protein>
<dbReference type="GO" id="GO:0016829">
    <property type="term" value="F:lyase activity"/>
    <property type="evidence" value="ECO:0007669"/>
    <property type="project" value="UniProtKB-KW"/>
</dbReference>
<evidence type="ECO:0000256" key="2">
    <source>
        <dbReference type="ARBA" id="ARBA00022723"/>
    </source>
</evidence>
<evidence type="ECO:0000313" key="6">
    <source>
        <dbReference type="EMBL" id="MCK9792776.1"/>
    </source>
</evidence>
<dbReference type="Proteomes" id="UP001651050">
    <property type="component" value="Unassembled WGS sequence"/>
</dbReference>
<reference evidence="6 7" key="1">
    <citation type="submission" date="2022-02" db="EMBL/GenBank/DDBJ databases">
        <title>The car tank lid bacteriome: a reservoir of bacteria with potential in bioremediation of fuel.</title>
        <authorList>
            <person name="Vidal-Verdu A."/>
            <person name="Gomez-Martinez D."/>
            <person name="Latorre-Perez A."/>
            <person name="Pereto J."/>
            <person name="Porcar M."/>
        </authorList>
    </citation>
    <scope>NUCLEOTIDE SEQUENCE [LARGE SCALE GENOMIC DNA]</scope>
    <source>
        <strain evidence="6 7">4D.3</strain>
    </source>
</reference>
<keyword evidence="7" id="KW-1185">Reference proteome</keyword>
<dbReference type="InterPro" id="IPR005000">
    <property type="entry name" value="Aldolase/citrate-lyase_domain"/>
</dbReference>
<comment type="caution">
    <text evidence="6">The sequence shown here is derived from an EMBL/GenBank/DDBJ whole genome shotgun (WGS) entry which is preliminary data.</text>
</comment>
<dbReference type="InterPro" id="IPR015813">
    <property type="entry name" value="Pyrv/PenolPyrv_kinase-like_dom"/>
</dbReference>
<evidence type="ECO:0000313" key="7">
    <source>
        <dbReference type="Proteomes" id="UP001651050"/>
    </source>
</evidence>
<keyword evidence="3" id="KW-0460">Magnesium</keyword>
<evidence type="ECO:0000256" key="4">
    <source>
        <dbReference type="SAM" id="MobiDB-lite"/>
    </source>
</evidence>
<dbReference type="PIRSF" id="PIRSF015582">
    <property type="entry name" value="Cit_lyase_B"/>
    <property type="match status" value="1"/>
</dbReference>
<keyword evidence="6" id="KW-0456">Lyase</keyword>
<dbReference type="InterPro" id="IPR011206">
    <property type="entry name" value="Citrate_lyase_beta/mcl1/mcl2"/>
</dbReference>
<evidence type="ECO:0000256" key="3">
    <source>
        <dbReference type="ARBA" id="ARBA00022842"/>
    </source>
</evidence>
<dbReference type="InterPro" id="IPR040442">
    <property type="entry name" value="Pyrv_kinase-like_dom_sf"/>
</dbReference>
<dbReference type="Gene3D" id="3.20.20.60">
    <property type="entry name" value="Phosphoenolpyruvate-binding domains"/>
    <property type="match status" value="1"/>
</dbReference>
<dbReference type="RefSeq" id="WP_416342627.1">
    <property type="nucleotide sequence ID" value="NZ_JALQCY010000001.1"/>
</dbReference>
<feature type="domain" description="HpcH/HpaI aldolase/citrate lyase" evidence="5">
    <location>
        <begin position="12"/>
        <end position="96"/>
    </location>
</feature>
<sequence>MNPAPFALGPALLFCPADRPDRFAKALDRADAAILDLEDAVAPGRKEAARQALADTALDPARVIVRVNAVGTPDHDADLAALARTPYRTVMLPKADGRFVGPLLAPDGGPYAVVALCETAAGVLAAPALAARPDVVALAWGAEDLVASLHGTSSRRPDGGYRDVARHARSAVLLAAGAAGKAAIDAVHLELDDLAGLRAEAQDAAASGFVGSLCVHPSHVAVVRAAFSPSEAEVERAREVLAAATGRAEALAALPPGASADSGVLTVGGQMVDAPLLRHAEAVLRRAEESGQGGQGAEDDEGAPGGPAGGRTVEENGGRR</sequence>
<dbReference type="EMBL" id="JALQCY010000001">
    <property type="protein sequence ID" value="MCK9792776.1"/>
    <property type="molecule type" value="Genomic_DNA"/>
</dbReference>
<name>A0ABT0IZV4_9MICO</name>
<organism evidence="6 7">
    <name type="scientific">Isoptericola peretonis</name>
    <dbReference type="NCBI Taxonomy" id="2918523"/>
    <lineage>
        <taxon>Bacteria</taxon>
        <taxon>Bacillati</taxon>
        <taxon>Actinomycetota</taxon>
        <taxon>Actinomycetes</taxon>
        <taxon>Micrococcales</taxon>
        <taxon>Promicromonosporaceae</taxon>
        <taxon>Isoptericola</taxon>
    </lineage>
</organism>
<dbReference type="SUPFAM" id="SSF51621">
    <property type="entry name" value="Phosphoenolpyruvate/pyruvate domain"/>
    <property type="match status" value="1"/>
</dbReference>
<feature type="domain" description="HpcH/HpaI aldolase/citrate lyase" evidence="5">
    <location>
        <begin position="112"/>
        <end position="217"/>
    </location>
</feature>
<dbReference type="PANTHER" id="PTHR32308">
    <property type="entry name" value="LYASE BETA SUBUNIT, PUTATIVE (AFU_ORTHOLOGUE AFUA_4G13030)-RELATED"/>
    <property type="match status" value="1"/>
</dbReference>